<keyword evidence="2" id="KW-1185">Reference proteome</keyword>
<sequence>MGVVYRAGAEAWFTTHIYDSQVRNLTKSDYGKSKDGFSAGEATYVLDPIFGNSIMGMLKISVSPPLEGCIIMCYPDTLSRYEVLNLTAHQDSRGTWTVPLTFDYHPHTPTLNIKPPLTHTDIFGGDEITATCESFVRANGSIFWKFTTQSHVYRWNKKGDKNREPLPRWLTIKNEQEQKNYSDFERPRYRSELRLIMHRQFENAHLECFSDTEEGIFVYPGTKKSISTSASTAFNFIFLLSVPELDVKYVGIKATIVEANCSAYVGSKGALQWELLISNWLRYCWTVDTHGIIKGTLPPFIIQDNKTKGQITYTYNNRTGPHIISYIMFNRPQGWKKFQLGCTVDNPHRSFAIRQQDKRKMAKFEKCKQDLKSLTSLMQFVNIGDYVLILLGLTKQICLFTAL</sequence>
<dbReference type="EMBL" id="BLXT01006136">
    <property type="protein sequence ID" value="GFO29232.1"/>
    <property type="molecule type" value="Genomic_DNA"/>
</dbReference>
<accession>A0AAV4CCF0</accession>
<gene>
    <name evidence="1" type="ORF">PoB_005573700</name>
</gene>
<dbReference type="AlphaFoldDB" id="A0AAV4CCF0"/>
<organism evidence="1 2">
    <name type="scientific">Plakobranchus ocellatus</name>
    <dbReference type="NCBI Taxonomy" id="259542"/>
    <lineage>
        <taxon>Eukaryota</taxon>
        <taxon>Metazoa</taxon>
        <taxon>Spiralia</taxon>
        <taxon>Lophotrochozoa</taxon>
        <taxon>Mollusca</taxon>
        <taxon>Gastropoda</taxon>
        <taxon>Heterobranchia</taxon>
        <taxon>Euthyneura</taxon>
        <taxon>Panpulmonata</taxon>
        <taxon>Sacoglossa</taxon>
        <taxon>Placobranchoidea</taxon>
        <taxon>Plakobranchidae</taxon>
        <taxon>Plakobranchus</taxon>
    </lineage>
</organism>
<evidence type="ECO:0008006" key="3">
    <source>
        <dbReference type="Google" id="ProtNLM"/>
    </source>
</evidence>
<reference evidence="1 2" key="1">
    <citation type="journal article" date="2021" name="Elife">
        <title>Chloroplast acquisition without the gene transfer in kleptoplastic sea slugs, Plakobranchus ocellatus.</title>
        <authorList>
            <person name="Maeda T."/>
            <person name="Takahashi S."/>
            <person name="Yoshida T."/>
            <person name="Shimamura S."/>
            <person name="Takaki Y."/>
            <person name="Nagai Y."/>
            <person name="Toyoda A."/>
            <person name="Suzuki Y."/>
            <person name="Arimoto A."/>
            <person name="Ishii H."/>
            <person name="Satoh N."/>
            <person name="Nishiyama T."/>
            <person name="Hasebe M."/>
            <person name="Maruyama T."/>
            <person name="Minagawa J."/>
            <person name="Obokata J."/>
            <person name="Shigenobu S."/>
        </authorList>
    </citation>
    <scope>NUCLEOTIDE SEQUENCE [LARGE SCALE GENOMIC DNA]</scope>
</reference>
<protein>
    <recommendedName>
        <fullName evidence="3">Ig-like domain-containing protein</fullName>
    </recommendedName>
</protein>
<dbReference type="Proteomes" id="UP000735302">
    <property type="component" value="Unassembled WGS sequence"/>
</dbReference>
<name>A0AAV4CCF0_9GAST</name>
<proteinExistence type="predicted"/>
<evidence type="ECO:0000313" key="1">
    <source>
        <dbReference type="EMBL" id="GFO29232.1"/>
    </source>
</evidence>
<evidence type="ECO:0000313" key="2">
    <source>
        <dbReference type="Proteomes" id="UP000735302"/>
    </source>
</evidence>
<comment type="caution">
    <text evidence="1">The sequence shown here is derived from an EMBL/GenBank/DDBJ whole genome shotgun (WGS) entry which is preliminary data.</text>
</comment>